<feature type="domain" description="ARMC9 CTLH-like" evidence="4">
    <location>
        <begin position="55"/>
        <end position="169"/>
    </location>
</feature>
<evidence type="ECO:0000313" key="5">
    <source>
        <dbReference type="EMBL" id="KAK1285380.1"/>
    </source>
</evidence>
<dbReference type="Pfam" id="PF23138">
    <property type="entry name" value="CTLH_Armc9"/>
    <property type="match status" value="1"/>
</dbReference>
<protein>
    <recommendedName>
        <fullName evidence="7">WD repeat-containing protein 91 homolog</fullName>
    </recommendedName>
</protein>
<evidence type="ECO:0000259" key="3">
    <source>
        <dbReference type="Pfam" id="PF12894"/>
    </source>
</evidence>
<dbReference type="PROSITE" id="PS50082">
    <property type="entry name" value="WD_REPEATS_2"/>
    <property type="match status" value="3"/>
</dbReference>
<evidence type="ECO:0008006" key="7">
    <source>
        <dbReference type="Google" id="ProtNLM"/>
    </source>
</evidence>
<feature type="repeat" description="WD" evidence="1">
    <location>
        <begin position="340"/>
        <end position="381"/>
    </location>
</feature>
<dbReference type="Proteomes" id="UP001180020">
    <property type="component" value="Unassembled WGS sequence"/>
</dbReference>
<comment type="caution">
    <text evidence="5">The sequence shown here is derived from an EMBL/GenBank/DDBJ whole genome shotgun (WGS) entry which is preliminary data.</text>
</comment>
<sequence>MENMQYAEELVKEFLVFRGFMNTLQIFETELSTDVGKAFQVDKILDLIFSVYVPRFQADKLVGLLSFFKQCFSSSSEAALIDTLSKLEVSILRYYIVHALNSARQDKVIEFYGTYGNVLLQKCDDWTPWFAIPYMKNPNLDPQFRVYFSKEWFDALLLLVRNFLSEVFNGIRLPALLKISIEKNTIKRLKKDIRQLNLKLSQLQAMLEAKESELSQLRRISPTSEACVLHRNGSMRESSSERSQTYVSEHINLQGRGLHAIDSHSLEVKPGLKVWDSPSSVRISSESTLSKLETDSNSLIKLSIRDDDGAQTSTDVSEDRRAVLTEEEFPEAKVEFQETFLGHTSPISRCRFSAAGTNIASASIDGTVRIWTYDSSTPTSRNATIYCGAEIMSLDWECKSDRLLLVGTGGGGIKAWNVDAKRVVCDLNTSAEFPSVLDLKCSPVDPIFVSAAASRGKGSSNIERLGFASLTVWNMKTWKAMSVLPLGKDPPAITSLCFNHNGKILAASAIDGMIHMFDMSASLQITGWPAHDSAVSSVLFGPDETSIFSLGTDGKIFEWSLQNQGQVLWSRDCSRFCRWESIGTSRHEMALDSNGRRLLVTSDSVRSPIYQVQGHMTGFKTLPHSAAITTVDWHPTLPIFLTGSADHSIRVTSIL</sequence>
<reference evidence="5" key="1">
    <citation type="journal article" date="2023" name="Nat. Commun.">
        <title>Diploid and tetraploid genomes of Acorus and the evolution of monocots.</title>
        <authorList>
            <person name="Ma L."/>
            <person name="Liu K.W."/>
            <person name="Li Z."/>
            <person name="Hsiao Y.Y."/>
            <person name="Qi Y."/>
            <person name="Fu T."/>
            <person name="Tang G.D."/>
            <person name="Zhang D."/>
            <person name="Sun W.H."/>
            <person name="Liu D.K."/>
            <person name="Li Y."/>
            <person name="Chen G.Z."/>
            <person name="Liu X.D."/>
            <person name="Liao X.Y."/>
            <person name="Jiang Y.T."/>
            <person name="Yu X."/>
            <person name="Hao Y."/>
            <person name="Huang J."/>
            <person name="Zhao X.W."/>
            <person name="Ke S."/>
            <person name="Chen Y.Y."/>
            <person name="Wu W.L."/>
            <person name="Hsu J.L."/>
            <person name="Lin Y.F."/>
            <person name="Huang M.D."/>
            <person name="Li C.Y."/>
            <person name="Huang L."/>
            <person name="Wang Z.W."/>
            <person name="Zhao X."/>
            <person name="Zhong W.Y."/>
            <person name="Peng D.H."/>
            <person name="Ahmad S."/>
            <person name="Lan S."/>
            <person name="Zhang J.S."/>
            <person name="Tsai W.C."/>
            <person name="Van de Peer Y."/>
            <person name="Liu Z.J."/>
        </authorList>
    </citation>
    <scope>NUCLEOTIDE SEQUENCE</scope>
    <source>
        <strain evidence="5">CP</strain>
    </source>
</reference>
<keyword evidence="6" id="KW-1185">Reference proteome</keyword>
<keyword evidence="2" id="KW-0175">Coiled coil</keyword>
<dbReference type="Gene3D" id="2.130.10.10">
    <property type="entry name" value="YVTN repeat-like/Quinoprotein amine dehydrogenase"/>
    <property type="match status" value="3"/>
</dbReference>
<dbReference type="InterPro" id="IPR036322">
    <property type="entry name" value="WD40_repeat_dom_sf"/>
</dbReference>
<feature type="domain" description="Anaphase-promoting complex subunit 4-like WD40" evidence="3">
    <location>
        <begin position="485"/>
        <end position="539"/>
    </location>
</feature>
<keyword evidence="1" id="KW-0853">WD repeat</keyword>
<evidence type="ECO:0000259" key="4">
    <source>
        <dbReference type="Pfam" id="PF23138"/>
    </source>
</evidence>
<dbReference type="InterPro" id="IPR001680">
    <property type="entry name" value="WD40_rpt"/>
</dbReference>
<feature type="repeat" description="WD" evidence="1">
    <location>
        <begin position="621"/>
        <end position="655"/>
    </location>
</feature>
<dbReference type="SMART" id="SM00320">
    <property type="entry name" value="WD40"/>
    <property type="match status" value="5"/>
</dbReference>
<gene>
    <name evidence="5" type="ORF">QJS10_CPB20g00598</name>
</gene>
<feature type="repeat" description="WD" evidence="1">
    <location>
        <begin position="528"/>
        <end position="563"/>
    </location>
</feature>
<organism evidence="5 6">
    <name type="scientific">Acorus calamus</name>
    <name type="common">Sweet flag</name>
    <dbReference type="NCBI Taxonomy" id="4465"/>
    <lineage>
        <taxon>Eukaryota</taxon>
        <taxon>Viridiplantae</taxon>
        <taxon>Streptophyta</taxon>
        <taxon>Embryophyta</taxon>
        <taxon>Tracheophyta</taxon>
        <taxon>Spermatophyta</taxon>
        <taxon>Magnoliopsida</taxon>
        <taxon>Liliopsida</taxon>
        <taxon>Acoraceae</taxon>
        <taxon>Acorus</taxon>
    </lineage>
</organism>
<dbReference type="PANTHER" id="PTHR47198:SF1">
    <property type="entry name" value="WD REPEAT-CONTAINING PROTEIN 91-LIKE ISOFORM X1"/>
    <property type="match status" value="1"/>
</dbReference>
<name>A0AAV9C9J3_ACOCL</name>
<dbReference type="Pfam" id="PF00400">
    <property type="entry name" value="WD40"/>
    <property type="match status" value="2"/>
</dbReference>
<dbReference type="EMBL" id="JAUJYO010000020">
    <property type="protein sequence ID" value="KAK1285380.1"/>
    <property type="molecule type" value="Genomic_DNA"/>
</dbReference>
<dbReference type="PANTHER" id="PTHR47198">
    <property type="entry name" value="OS05G0299300 PROTEIN"/>
    <property type="match status" value="1"/>
</dbReference>
<dbReference type="Pfam" id="PF12894">
    <property type="entry name" value="ANAPC4_WD40"/>
    <property type="match status" value="1"/>
</dbReference>
<feature type="coiled-coil region" evidence="2">
    <location>
        <begin position="179"/>
        <end position="220"/>
    </location>
</feature>
<reference evidence="5" key="2">
    <citation type="submission" date="2023-06" db="EMBL/GenBank/DDBJ databases">
        <authorList>
            <person name="Ma L."/>
            <person name="Liu K.-W."/>
            <person name="Li Z."/>
            <person name="Hsiao Y.-Y."/>
            <person name="Qi Y."/>
            <person name="Fu T."/>
            <person name="Tang G."/>
            <person name="Zhang D."/>
            <person name="Sun W.-H."/>
            <person name="Liu D.-K."/>
            <person name="Li Y."/>
            <person name="Chen G.-Z."/>
            <person name="Liu X.-D."/>
            <person name="Liao X.-Y."/>
            <person name="Jiang Y.-T."/>
            <person name="Yu X."/>
            <person name="Hao Y."/>
            <person name="Huang J."/>
            <person name="Zhao X.-W."/>
            <person name="Ke S."/>
            <person name="Chen Y.-Y."/>
            <person name="Wu W.-L."/>
            <person name="Hsu J.-L."/>
            <person name="Lin Y.-F."/>
            <person name="Huang M.-D."/>
            <person name="Li C.-Y."/>
            <person name="Huang L."/>
            <person name="Wang Z.-W."/>
            <person name="Zhao X."/>
            <person name="Zhong W.-Y."/>
            <person name="Peng D.-H."/>
            <person name="Ahmad S."/>
            <person name="Lan S."/>
            <person name="Zhang J.-S."/>
            <person name="Tsai W.-C."/>
            <person name="Van De Peer Y."/>
            <person name="Liu Z.-J."/>
        </authorList>
    </citation>
    <scope>NUCLEOTIDE SEQUENCE</scope>
    <source>
        <strain evidence="5">CP</strain>
        <tissue evidence="5">Leaves</tissue>
    </source>
</reference>
<dbReference type="InterPro" id="IPR056327">
    <property type="entry name" value="ARMC9_CTLH-like_dom"/>
</dbReference>
<dbReference type="SUPFAM" id="SSF50978">
    <property type="entry name" value="WD40 repeat-like"/>
    <property type="match status" value="1"/>
</dbReference>
<proteinExistence type="predicted"/>
<evidence type="ECO:0000313" key="6">
    <source>
        <dbReference type="Proteomes" id="UP001180020"/>
    </source>
</evidence>
<dbReference type="InterPro" id="IPR015943">
    <property type="entry name" value="WD40/YVTN_repeat-like_dom_sf"/>
</dbReference>
<evidence type="ECO:0000256" key="1">
    <source>
        <dbReference type="PROSITE-ProRule" id="PRU00221"/>
    </source>
</evidence>
<dbReference type="InterPro" id="IPR024977">
    <property type="entry name" value="Apc4-like_WD40_dom"/>
</dbReference>
<dbReference type="AlphaFoldDB" id="A0AAV9C9J3"/>
<accession>A0AAV9C9J3</accession>
<evidence type="ECO:0000256" key="2">
    <source>
        <dbReference type="SAM" id="Coils"/>
    </source>
</evidence>
<dbReference type="PROSITE" id="PS50294">
    <property type="entry name" value="WD_REPEATS_REGION"/>
    <property type="match status" value="2"/>
</dbReference>